<keyword evidence="4" id="KW-0560">Oxidoreductase</keyword>
<dbReference type="AlphaFoldDB" id="A0A9P4MGD9"/>
<evidence type="ECO:0000256" key="5">
    <source>
        <dbReference type="ARBA" id="ARBA00023033"/>
    </source>
</evidence>
<dbReference type="EMBL" id="ML978121">
    <property type="protein sequence ID" value="KAF2104424.1"/>
    <property type="molecule type" value="Genomic_DNA"/>
</dbReference>
<evidence type="ECO:0000256" key="3">
    <source>
        <dbReference type="ARBA" id="ARBA00022827"/>
    </source>
</evidence>
<evidence type="ECO:0000313" key="8">
    <source>
        <dbReference type="Proteomes" id="UP000799772"/>
    </source>
</evidence>
<dbReference type="PANTHER" id="PTHR13789:SF316">
    <property type="entry name" value="FAD-BINDING DOMAIN-CONTAINING PROTEIN"/>
    <property type="match status" value="1"/>
</dbReference>
<comment type="caution">
    <text evidence="7">The sequence shown here is derived from an EMBL/GenBank/DDBJ whole genome shotgun (WGS) entry which is preliminary data.</text>
</comment>
<dbReference type="SUPFAM" id="SSF51905">
    <property type="entry name" value="FAD/NAD(P)-binding domain"/>
    <property type="match status" value="1"/>
</dbReference>
<dbReference type="InterPro" id="IPR036188">
    <property type="entry name" value="FAD/NAD-bd_sf"/>
</dbReference>
<evidence type="ECO:0000256" key="4">
    <source>
        <dbReference type="ARBA" id="ARBA00023002"/>
    </source>
</evidence>
<dbReference type="GO" id="GO:0004497">
    <property type="term" value="F:monooxygenase activity"/>
    <property type="evidence" value="ECO:0007669"/>
    <property type="project" value="UniProtKB-KW"/>
</dbReference>
<dbReference type="Pfam" id="PF01494">
    <property type="entry name" value="FAD_binding_3"/>
    <property type="match status" value="1"/>
</dbReference>
<organism evidence="7 8">
    <name type="scientific">Rhizodiscina lignyota</name>
    <dbReference type="NCBI Taxonomy" id="1504668"/>
    <lineage>
        <taxon>Eukaryota</taxon>
        <taxon>Fungi</taxon>
        <taxon>Dikarya</taxon>
        <taxon>Ascomycota</taxon>
        <taxon>Pezizomycotina</taxon>
        <taxon>Dothideomycetes</taxon>
        <taxon>Pleosporomycetidae</taxon>
        <taxon>Aulographales</taxon>
        <taxon>Rhizodiscinaceae</taxon>
        <taxon>Rhizodiscina</taxon>
    </lineage>
</organism>
<protein>
    <submittedName>
        <fullName evidence="7">FAD/NAD(P)-binding domain-containing protein</fullName>
    </submittedName>
</protein>
<accession>A0A9P4MGD9</accession>
<feature type="domain" description="FAD-binding" evidence="6">
    <location>
        <begin position="12"/>
        <end position="338"/>
    </location>
</feature>
<keyword evidence="8" id="KW-1185">Reference proteome</keyword>
<dbReference type="PANTHER" id="PTHR13789">
    <property type="entry name" value="MONOOXYGENASE"/>
    <property type="match status" value="1"/>
</dbReference>
<name>A0A9P4MGD9_9PEZI</name>
<dbReference type="GO" id="GO:0071949">
    <property type="term" value="F:FAD binding"/>
    <property type="evidence" value="ECO:0007669"/>
    <property type="project" value="InterPro"/>
</dbReference>
<keyword evidence="5" id="KW-0503">Monooxygenase</keyword>
<dbReference type="PRINTS" id="PR00420">
    <property type="entry name" value="RNGMNOXGNASE"/>
</dbReference>
<comment type="similarity">
    <text evidence="1">Belongs to the paxM FAD-dependent monooxygenase family.</text>
</comment>
<keyword evidence="3" id="KW-0274">FAD</keyword>
<dbReference type="InterPro" id="IPR002938">
    <property type="entry name" value="FAD-bd"/>
</dbReference>
<reference evidence="7" key="1">
    <citation type="journal article" date="2020" name="Stud. Mycol.">
        <title>101 Dothideomycetes genomes: a test case for predicting lifestyles and emergence of pathogens.</title>
        <authorList>
            <person name="Haridas S."/>
            <person name="Albert R."/>
            <person name="Binder M."/>
            <person name="Bloem J."/>
            <person name="Labutti K."/>
            <person name="Salamov A."/>
            <person name="Andreopoulos B."/>
            <person name="Baker S."/>
            <person name="Barry K."/>
            <person name="Bills G."/>
            <person name="Bluhm B."/>
            <person name="Cannon C."/>
            <person name="Castanera R."/>
            <person name="Culley D."/>
            <person name="Daum C."/>
            <person name="Ezra D."/>
            <person name="Gonzalez J."/>
            <person name="Henrissat B."/>
            <person name="Kuo A."/>
            <person name="Liang C."/>
            <person name="Lipzen A."/>
            <person name="Lutzoni F."/>
            <person name="Magnuson J."/>
            <person name="Mondo S."/>
            <person name="Nolan M."/>
            <person name="Ohm R."/>
            <person name="Pangilinan J."/>
            <person name="Park H.-J."/>
            <person name="Ramirez L."/>
            <person name="Alfaro M."/>
            <person name="Sun H."/>
            <person name="Tritt A."/>
            <person name="Yoshinaga Y."/>
            <person name="Zwiers L.-H."/>
            <person name="Turgeon B."/>
            <person name="Goodwin S."/>
            <person name="Spatafora J."/>
            <person name="Crous P."/>
            <person name="Grigoriev I."/>
        </authorList>
    </citation>
    <scope>NUCLEOTIDE SEQUENCE</scope>
    <source>
        <strain evidence="7">CBS 133067</strain>
    </source>
</reference>
<dbReference type="InterPro" id="IPR050493">
    <property type="entry name" value="FAD-dep_Monooxygenase_BioMet"/>
</dbReference>
<keyword evidence="2" id="KW-0285">Flavoprotein</keyword>
<evidence type="ECO:0000256" key="2">
    <source>
        <dbReference type="ARBA" id="ARBA00022630"/>
    </source>
</evidence>
<dbReference type="Gene3D" id="3.50.50.60">
    <property type="entry name" value="FAD/NAD(P)-binding domain"/>
    <property type="match status" value="1"/>
</dbReference>
<evidence type="ECO:0000259" key="6">
    <source>
        <dbReference type="Pfam" id="PF01494"/>
    </source>
</evidence>
<evidence type="ECO:0000313" key="7">
    <source>
        <dbReference type="EMBL" id="KAF2104424.1"/>
    </source>
</evidence>
<gene>
    <name evidence="7" type="ORF">NA57DRAFT_51250</name>
</gene>
<dbReference type="OrthoDB" id="16820at2759"/>
<evidence type="ECO:0000256" key="1">
    <source>
        <dbReference type="ARBA" id="ARBA00007992"/>
    </source>
</evidence>
<sequence>MGSLDERPPDHVAIIGAGLGGSALALALNRNSIPCRIYETRMPDAPEIASGVVLTPNGLHILNELGVFDRIKSICWQSEFRTTKNDRDETTRKTLIANEQLYGYKNHRLYRRVLLQEMRAMLDERNISVQYNARFGGVVSEDLESGVTFTINGKHENASLLVGADGIHSTIRQYLQPGALPDYTGVVGVLAHIQWSAVDWPYPDYERACTIQGQPGALFWIPEVADGSEIMVGLQTKRPLQTRTEWEAESADKDKLCEFYRKGYDEWTATGKKVIDAVCANKQSLFMWPFMRVPALERWSSRTGRIVIVGDAAHALPPSSAQGVNQALEDVYSLSLLLKLHPFSTSTPEGIAKRLVALGSWQKMRQERIDRIFDWATNVANVNRLPQDERDRLVREGKIADDDKGNDMSWLYKPVQDQDIIDQLEATA</sequence>
<proteinExistence type="inferred from homology"/>
<dbReference type="Proteomes" id="UP000799772">
    <property type="component" value="Unassembled WGS sequence"/>
</dbReference>